<dbReference type="CDD" id="cd14262">
    <property type="entry name" value="VirB5_like"/>
    <property type="match status" value="1"/>
</dbReference>
<sequence length="327" mass="37327">MKKLFILIGAIAFIGALNSTLALSKSSKKALSKALPQHSFSQEEDFDLLGKQKTLVGTLNSALDISKALKSALDISKSLKHSSSSQEYQKQQALIGTLNSAIGLSESLLSSLQKDPASLFQKQLEISKKQLKKIEETYKFLAGEKVNKKKNKNVNSLVLEKNNQDFYFQNPQFIYDRDKQNNIFTNNRVTGKNDIVQEFSRVVKSEVYPKNYTSNTVRTIITRRKQYADFMDKTVALRVFLEIENRFRHIAETLAILDQMQDLKSFAKLQIRMNEILAMTQNEATKLQMIAYSRTLEQALINRLQNMRNTKILSSTNTKMPQIRNTL</sequence>
<accession>A0A840E3M4</accession>
<dbReference type="EMBL" id="JACIFE010000001">
    <property type="protein sequence ID" value="MBB4075786.1"/>
    <property type="molecule type" value="Genomic_DNA"/>
</dbReference>
<proteinExistence type="predicted"/>
<comment type="caution">
    <text evidence="2">The sequence shown here is derived from an EMBL/GenBank/DDBJ whole genome shotgun (WGS) entry which is preliminary data.</text>
</comment>
<dbReference type="Proteomes" id="UP000585970">
    <property type="component" value="Unassembled WGS sequence"/>
</dbReference>
<keyword evidence="1" id="KW-0175">Coiled coil</keyword>
<dbReference type="Gene3D" id="1.20.58.430">
    <property type="entry name" value="Type IV secretion system, VirB5-domain"/>
    <property type="match status" value="1"/>
</dbReference>
<protein>
    <recommendedName>
        <fullName evidence="4">TrwJ3 protein</fullName>
    </recommendedName>
</protein>
<organism evidence="2 3">
    <name type="scientific">Bartonella fuyuanensis</name>
    <dbReference type="NCBI Taxonomy" id="1460968"/>
    <lineage>
        <taxon>Bacteria</taxon>
        <taxon>Pseudomonadati</taxon>
        <taxon>Pseudomonadota</taxon>
        <taxon>Alphaproteobacteria</taxon>
        <taxon>Hyphomicrobiales</taxon>
        <taxon>Bartonellaceae</taxon>
        <taxon>Bartonella</taxon>
    </lineage>
</organism>
<evidence type="ECO:0008006" key="4">
    <source>
        <dbReference type="Google" id="ProtNLM"/>
    </source>
</evidence>
<keyword evidence="3" id="KW-1185">Reference proteome</keyword>
<evidence type="ECO:0000313" key="2">
    <source>
        <dbReference type="EMBL" id="MBB4075786.1"/>
    </source>
</evidence>
<dbReference type="SUPFAM" id="SSF101082">
    <property type="entry name" value="Typo IV secretion system protein TraC"/>
    <property type="match status" value="1"/>
</dbReference>
<name>A0A840E3M4_9HYPH</name>
<evidence type="ECO:0000313" key="3">
    <source>
        <dbReference type="Proteomes" id="UP000585970"/>
    </source>
</evidence>
<dbReference type="InterPro" id="IPR023220">
    <property type="entry name" value="T4SS_VirB5-domain"/>
</dbReference>
<gene>
    <name evidence="2" type="ORF">GGR08_000067</name>
</gene>
<evidence type="ECO:0000256" key="1">
    <source>
        <dbReference type="SAM" id="Coils"/>
    </source>
</evidence>
<feature type="coiled-coil region" evidence="1">
    <location>
        <begin position="117"/>
        <end position="144"/>
    </location>
</feature>
<dbReference type="RefSeq" id="WP_183193431.1">
    <property type="nucleotide sequence ID" value="NZ_JACIFE010000001.1"/>
</dbReference>
<reference evidence="2 3" key="1">
    <citation type="submission" date="2020-08" db="EMBL/GenBank/DDBJ databases">
        <title>Genomic Encyclopedia of Type Strains, Phase IV (KMG-IV): sequencing the most valuable type-strain genomes for metagenomic binning, comparative biology and taxonomic classification.</title>
        <authorList>
            <person name="Goeker M."/>
        </authorList>
    </citation>
    <scope>NUCLEOTIDE SEQUENCE [LARGE SCALE GENOMIC DNA]</scope>
    <source>
        <strain evidence="2 3">DSM 100694</strain>
    </source>
</reference>
<dbReference type="AlphaFoldDB" id="A0A840E3M4"/>